<dbReference type="InterPro" id="IPR036770">
    <property type="entry name" value="Ankyrin_rpt-contain_sf"/>
</dbReference>
<dbReference type="Pfam" id="PF13857">
    <property type="entry name" value="Ank_5"/>
    <property type="match status" value="1"/>
</dbReference>
<dbReference type="EMBL" id="CADCXV010001200">
    <property type="protein sequence ID" value="CAB0042501.1"/>
    <property type="molecule type" value="Genomic_DNA"/>
</dbReference>
<feature type="repeat" description="ANK" evidence="3">
    <location>
        <begin position="578"/>
        <end position="610"/>
    </location>
</feature>
<proteinExistence type="predicted"/>
<feature type="repeat" description="ANK" evidence="3">
    <location>
        <begin position="244"/>
        <end position="277"/>
    </location>
</feature>
<dbReference type="PRINTS" id="PR01415">
    <property type="entry name" value="ANKYRIN"/>
</dbReference>
<dbReference type="SMART" id="SM00248">
    <property type="entry name" value="ANK"/>
    <property type="match status" value="13"/>
</dbReference>
<dbReference type="Proteomes" id="UP000479190">
    <property type="component" value="Unassembled WGS sequence"/>
</dbReference>
<dbReference type="Gene3D" id="1.25.40.20">
    <property type="entry name" value="Ankyrin repeat-containing domain"/>
    <property type="match status" value="4"/>
</dbReference>
<dbReference type="OrthoDB" id="7759904at2759"/>
<dbReference type="InterPro" id="IPR002110">
    <property type="entry name" value="Ankyrin_rpt"/>
</dbReference>
<dbReference type="SUPFAM" id="SSF48403">
    <property type="entry name" value="Ankyrin repeat"/>
    <property type="match status" value="2"/>
</dbReference>
<dbReference type="Pfam" id="PF00023">
    <property type="entry name" value="Ank"/>
    <property type="match status" value="1"/>
</dbReference>
<dbReference type="PANTHER" id="PTHR24198:SF165">
    <property type="entry name" value="ANKYRIN REPEAT-CONTAINING PROTEIN-RELATED"/>
    <property type="match status" value="1"/>
</dbReference>
<evidence type="ECO:0000256" key="2">
    <source>
        <dbReference type="ARBA" id="ARBA00023043"/>
    </source>
</evidence>
<accession>A0A6H5J2E2</accession>
<feature type="repeat" description="ANK" evidence="3">
    <location>
        <begin position="313"/>
        <end position="345"/>
    </location>
</feature>
<dbReference type="PROSITE" id="PS50297">
    <property type="entry name" value="ANK_REP_REGION"/>
    <property type="match status" value="6"/>
</dbReference>
<dbReference type="AlphaFoldDB" id="A0A6H5J2E2"/>
<evidence type="ECO:0000313" key="4">
    <source>
        <dbReference type="EMBL" id="CAB0042501.1"/>
    </source>
</evidence>
<organism evidence="4 5">
    <name type="scientific">Trichogramma brassicae</name>
    <dbReference type="NCBI Taxonomy" id="86971"/>
    <lineage>
        <taxon>Eukaryota</taxon>
        <taxon>Metazoa</taxon>
        <taxon>Ecdysozoa</taxon>
        <taxon>Arthropoda</taxon>
        <taxon>Hexapoda</taxon>
        <taxon>Insecta</taxon>
        <taxon>Pterygota</taxon>
        <taxon>Neoptera</taxon>
        <taxon>Endopterygota</taxon>
        <taxon>Hymenoptera</taxon>
        <taxon>Apocrita</taxon>
        <taxon>Proctotrupomorpha</taxon>
        <taxon>Chalcidoidea</taxon>
        <taxon>Trichogrammatidae</taxon>
        <taxon>Trichogramma</taxon>
    </lineage>
</organism>
<dbReference type="Pfam" id="PF12796">
    <property type="entry name" value="Ank_2"/>
    <property type="match status" value="3"/>
</dbReference>
<dbReference type="PROSITE" id="PS50088">
    <property type="entry name" value="ANK_REPEAT"/>
    <property type="match status" value="6"/>
</dbReference>
<protein>
    <submittedName>
        <fullName evidence="4">Uncharacterized protein</fullName>
    </submittedName>
</protein>
<dbReference type="PANTHER" id="PTHR24198">
    <property type="entry name" value="ANKYRIN REPEAT AND PROTEIN KINASE DOMAIN-CONTAINING PROTEIN"/>
    <property type="match status" value="1"/>
</dbReference>
<feature type="repeat" description="ANK" evidence="3">
    <location>
        <begin position="387"/>
        <end position="419"/>
    </location>
</feature>
<gene>
    <name evidence="4" type="ORF">TBRA_LOCUS14118</name>
</gene>
<evidence type="ECO:0000256" key="3">
    <source>
        <dbReference type="PROSITE-ProRule" id="PRU00023"/>
    </source>
</evidence>
<evidence type="ECO:0000256" key="1">
    <source>
        <dbReference type="ARBA" id="ARBA00022737"/>
    </source>
</evidence>
<keyword evidence="5" id="KW-1185">Reference proteome</keyword>
<feature type="repeat" description="ANK" evidence="3">
    <location>
        <begin position="462"/>
        <end position="487"/>
    </location>
</feature>
<name>A0A6H5J2E2_9HYME</name>
<reference evidence="4 5" key="1">
    <citation type="submission" date="2020-02" db="EMBL/GenBank/DDBJ databases">
        <authorList>
            <person name="Ferguson B K."/>
        </authorList>
    </citation>
    <scope>NUCLEOTIDE SEQUENCE [LARGE SCALE GENOMIC DNA]</scope>
</reference>
<feature type="repeat" description="ANK" evidence="3">
    <location>
        <begin position="171"/>
        <end position="203"/>
    </location>
</feature>
<evidence type="ECO:0000313" key="5">
    <source>
        <dbReference type="Proteomes" id="UP000479190"/>
    </source>
</evidence>
<keyword evidence="2 3" id="KW-0040">ANK repeat</keyword>
<sequence>MFRARAARASSKSTRIQKKSTWISRKSVVIAFFSAHDRSTWNPCMTHVESLYDPRGIPVRSTRITNPRGLPRERFISLLIEADYKDQLIVDNVSNPSPLRTTPIHLAASNEFLNRNIVIPQLFKIYNSFDVNYADTSGLTHFHVACKFGCEDVVEKFLKAGQDPNQLVPETGDSPLHLALTEGFTTITLMLLKYGADPNFANKDRLTALHVICKKIHDNDFAKLLFEIVDEVQLTLQVDARDKWDRTPLHYALADGCKEQIVQELLSRGADLHSAGPEGLTPLHIICQNNSAGSLMKVFLNMCTLELNARDSRGNTPLHLAVRRENVETVESLLRQGADPNFTDMRGLTALLIICQKPDTDCAMAVKLFEVCEEVGWKIEIDALDKMGNTALHLALYSKHAGLTELLLKNGANPKLSDVEGSTALHIVGKGWGGGARRLAMMLFELTDDRHLPLHVDAPDKFGRTPLQVAMFWSNTKIAKLLLSKGAVVPQKLDEVDASDYLLGWANVHHAVISGDKRETESLLRRPGANPNVCDPLTLRTPLHMVCDRYYDDGMARLLLEIGDDHRRTIIVDALDVWRRTPLYYALQRGHAELAELLIKRGADPKLALQSIRTQSLTFGVPLLLRTPSTAEPPSSPGLGPAAWPPVTLTSVVTSPVTLTYIYT</sequence>
<keyword evidence="1" id="KW-0677">Repeat</keyword>